<dbReference type="PANTHER" id="PTHR37823:SF4">
    <property type="entry name" value="MENAQUINOL-CYTOCHROME C REDUCTASE CYTOCHROME B_C SUBUNIT"/>
    <property type="match status" value="1"/>
</dbReference>
<evidence type="ECO:0000259" key="12">
    <source>
        <dbReference type="PROSITE" id="PS51003"/>
    </source>
</evidence>
<keyword evidence="7 11" id="KW-1133">Transmembrane helix</keyword>
<keyword evidence="8 10" id="KW-0408">Iron</keyword>
<dbReference type="Pfam" id="PF13442">
    <property type="entry name" value="Cytochrome_CBB3"/>
    <property type="match status" value="1"/>
</dbReference>
<sequence>MHRGKGMKFVGDSRIKATGRMQNLPKDYSEYPGKTEAFWPDFLLKEWMVGAVFLIGYLILTVAHPSPLEGPADPTNAGYIPLPDWYFLFVYQLLKYSYASGAYNIIGALVMPGIAFTALLLMPFLDTTPERRPSKRPLPTAFMLLSVAAIFYLTWESVEYHDWEAAKAQGEIQPKDLGLLPDVDPEDHNDLPGYEIWMDETGPASSCIGCHATDLSGNSGPMLLNTGLDAEEIEKIAKDGRGGMPAGAFGGTDEELKQVAEFIAALKEEK</sequence>
<dbReference type="PANTHER" id="PTHR37823">
    <property type="entry name" value="CYTOCHROME C-553-LIKE"/>
    <property type="match status" value="1"/>
</dbReference>
<dbReference type="PROSITE" id="PS51007">
    <property type="entry name" value="CYTC"/>
    <property type="match status" value="1"/>
</dbReference>
<keyword evidence="6" id="KW-0249">Electron transport</keyword>
<keyword evidence="2" id="KW-0813">Transport</keyword>
<feature type="transmembrane region" description="Helical" evidence="11">
    <location>
        <begin position="47"/>
        <end position="64"/>
    </location>
</feature>
<dbReference type="AlphaFoldDB" id="A0A917LFE5"/>
<dbReference type="Gene3D" id="1.10.760.10">
    <property type="entry name" value="Cytochrome c-like domain"/>
    <property type="match status" value="1"/>
</dbReference>
<feature type="domain" description="Cytochrome c" evidence="13">
    <location>
        <begin position="188"/>
        <end position="267"/>
    </location>
</feature>
<accession>A0A917LFE5</accession>
<proteinExistence type="predicted"/>
<keyword evidence="4 11" id="KW-0812">Transmembrane</keyword>
<keyword evidence="3 10" id="KW-0349">Heme</keyword>
<evidence type="ECO:0000256" key="9">
    <source>
        <dbReference type="ARBA" id="ARBA00023136"/>
    </source>
</evidence>
<name>A0A917LFE5_9BACI</name>
<evidence type="ECO:0000256" key="5">
    <source>
        <dbReference type="ARBA" id="ARBA00022723"/>
    </source>
</evidence>
<evidence type="ECO:0000256" key="8">
    <source>
        <dbReference type="ARBA" id="ARBA00023004"/>
    </source>
</evidence>
<dbReference type="InterPro" id="IPR005798">
    <property type="entry name" value="Cyt_b/b6_C"/>
</dbReference>
<gene>
    <name evidence="14" type="primary">qcrC</name>
    <name evidence="14" type="ORF">GCM10007425_09970</name>
</gene>
<evidence type="ECO:0000313" key="14">
    <source>
        <dbReference type="EMBL" id="GGG17579.1"/>
    </source>
</evidence>
<evidence type="ECO:0000256" key="1">
    <source>
        <dbReference type="ARBA" id="ARBA00004141"/>
    </source>
</evidence>
<dbReference type="InterPro" id="IPR051811">
    <property type="entry name" value="Cytochrome_c550/c551-like"/>
</dbReference>
<evidence type="ECO:0000259" key="13">
    <source>
        <dbReference type="PROSITE" id="PS51007"/>
    </source>
</evidence>
<feature type="transmembrane region" description="Helical" evidence="11">
    <location>
        <begin position="137"/>
        <end position="155"/>
    </location>
</feature>
<dbReference type="InterPro" id="IPR036150">
    <property type="entry name" value="Cyt_b/b6_C_sf"/>
</dbReference>
<dbReference type="RefSeq" id="WP_188613930.1">
    <property type="nucleotide sequence ID" value="NZ_BMJT01000003.1"/>
</dbReference>
<evidence type="ECO:0000256" key="7">
    <source>
        <dbReference type="ARBA" id="ARBA00022989"/>
    </source>
</evidence>
<feature type="transmembrane region" description="Helical" evidence="11">
    <location>
        <begin position="102"/>
        <end position="125"/>
    </location>
</feature>
<evidence type="ECO:0000256" key="6">
    <source>
        <dbReference type="ARBA" id="ARBA00022982"/>
    </source>
</evidence>
<dbReference type="SUPFAM" id="SSF46626">
    <property type="entry name" value="Cytochrome c"/>
    <property type="match status" value="1"/>
</dbReference>
<reference evidence="14" key="1">
    <citation type="journal article" date="2014" name="Int. J. Syst. Evol. Microbiol.">
        <title>Complete genome sequence of Corynebacterium casei LMG S-19264T (=DSM 44701T), isolated from a smear-ripened cheese.</title>
        <authorList>
            <consortium name="US DOE Joint Genome Institute (JGI-PGF)"/>
            <person name="Walter F."/>
            <person name="Albersmeier A."/>
            <person name="Kalinowski J."/>
            <person name="Ruckert C."/>
        </authorList>
    </citation>
    <scope>NUCLEOTIDE SEQUENCE</scope>
    <source>
        <strain evidence="14">CGMCC 1.15760</strain>
    </source>
</reference>
<dbReference type="InterPro" id="IPR009056">
    <property type="entry name" value="Cyt_c-like_dom"/>
</dbReference>
<dbReference type="Pfam" id="PF00032">
    <property type="entry name" value="Cytochrom_B_C"/>
    <property type="match status" value="1"/>
</dbReference>
<dbReference type="GO" id="GO:0016020">
    <property type="term" value="C:membrane"/>
    <property type="evidence" value="ECO:0007669"/>
    <property type="project" value="UniProtKB-SubCell"/>
</dbReference>
<evidence type="ECO:0000256" key="10">
    <source>
        <dbReference type="PROSITE-ProRule" id="PRU00433"/>
    </source>
</evidence>
<dbReference type="GO" id="GO:0016491">
    <property type="term" value="F:oxidoreductase activity"/>
    <property type="evidence" value="ECO:0007669"/>
    <property type="project" value="InterPro"/>
</dbReference>
<evidence type="ECO:0000256" key="3">
    <source>
        <dbReference type="ARBA" id="ARBA00022617"/>
    </source>
</evidence>
<evidence type="ECO:0000313" key="15">
    <source>
        <dbReference type="Proteomes" id="UP000616608"/>
    </source>
</evidence>
<reference evidence="14" key="2">
    <citation type="submission" date="2020-09" db="EMBL/GenBank/DDBJ databases">
        <authorList>
            <person name="Sun Q."/>
            <person name="Zhou Y."/>
        </authorList>
    </citation>
    <scope>NUCLEOTIDE SEQUENCE</scope>
    <source>
        <strain evidence="14">CGMCC 1.15760</strain>
    </source>
</reference>
<dbReference type="InterPro" id="IPR036909">
    <property type="entry name" value="Cyt_c-like_dom_sf"/>
</dbReference>
<protein>
    <submittedName>
        <fullName evidence="14">Menaquinol-cytochrome c reductase cytochrome b/c subunit</fullName>
    </submittedName>
</protein>
<evidence type="ECO:0000256" key="11">
    <source>
        <dbReference type="SAM" id="Phobius"/>
    </source>
</evidence>
<dbReference type="GO" id="GO:0009055">
    <property type="term" value="F:electron transfer activity"/>
    <property type="evidence" value="ECO:0007669"/>
    <property type="project" value="InterPro"/>
</dbReference>
<keyword evidence="9 11" id="KW-0472">Membrane</keyword>
<dbReference type="GO" id="GO:0020037">
    <property type="term" value="F:heme binding"/>
    <property type="evidence" value="ECO:0007669"/>
    <property type="project" value="InterPro"/>
</dbReference>
<dbReference type="Gene3D" id="1.20.810.10">
    <property type="entry name" value="Cytochrome Bc1 Complex, Chain C"/>
    <property type="match status" value="1"/>
</dbReference>
<comment type="subcellular location">
    <subcellularLocation>
        <location evidence="1">Membrane</location>
        <topology evidence="1">Multi-pass membrane protein</topology>
    </subcellularLocation>
</comment>
<dbReference type="SUPFAM" id="SSF81648">
    <property type="entry name" value="a domain/subunit of cytochrome bc1 complex (Ubiquinol-cytochrome c reductase)"/>
    <property type="match status" value="1"/>
</dbReference>
<organism evidence="14 15">
    <name type="scientific">Lysinibacillus alkalisoli</name>
    <dbReference type="NCBI Taxonomy" id="1911548"/>
    <lineage>
        <taxon>Bacteria</taxon>
        <taxon>Bacillati</taxon>
        <taxon>Bacillota</taxon>
        <taxon>Bacilli</taxon>
        <taxon>Bacillales</taxon>
        <taxon>Bacillaceae</taxon>
        <taxon>Lysinibacillus</taxon>
    </lineage>
</organism>
<evidence type="ECO:0000256" key="4">
    <source>
        <dbReference type="ARBA" id="ARBA00022692"/>
    </source>
</evidence>
<keyword evidence="5 10" id="KW-0479">Metal-binding</keyword>
<keyword evidence="15" id="KW-1185">Reference proteome</keyword>
<comment type="caution">
    <text evidence="14">The sequence shown here is derived from an EMBL/GenBank/DDBJ whole genome shotgun (WGS) entry which is preliminary data.</text>
</comment>
<dbReference type="InterPro" id="IPR027387">
    <property type="entry name" value="Cytb/b6-like_sf"/>
</dbReference>
<dbReference type="EMBL" id="BMJT01000003">
    <property type="protein sequence ID" value="GGG17579.1"/>
    <property type="molecule type" value="Genomic_DNA"/>
</dbReference>
<dbReference type="PROSITE" id="PS51003">
    <property type="entry name" value="CYTB_CTER"/>
    <property type="match status" value="1"/>
</dbReference>
<feature type="domain" description="Cytochrome b/b6 C-terminal region profile" evidence="12">
    <location>
        <begin position="28"/>
        <end position="155"/>
    </location>
</feature>
<dbReference type="Proteomes" id="UP000616608">
    <property type="component" value="Unassembled WGS sequence"/>
</dbReference>
<evidence type="ECO:0000256" key="2">
    <source>
        <dbReference type="ARBA" id="ARBA00022448"/>
    </source>
</evidence>
<dbReference type="GO" id="GO:0046872">
    <property type="term" value="F:metal ion binding"/>
    <property type="evidence" value="ECO:0007669"/>
    <property type="project" value="UniProtKB-KW"/>
</dbReference>